<dbReference type="SUPFAM" id="SSF46689">
    <property type="entry name" value="Homeodomain-like"/>
    <property type="match status" value="1"/>
</dbReference>
<keyword evidence="4" id="KW-1185">Reference proteome</keyword>
<evidence type="ECO:0000259" key="2">
    <source>
        <dbReference type="Pfam" id="PF13358"/>
    </source>
</evidence>
<name>A0A8H7RVW9_9FUNG</name>
<reference evidence="3 4" key="1">
    <citation type="submission" date="2020-12" db="EMBL/GenBank/DDBJ databases">
        <title>Metabolic potential, ecology and presence of endohyphal bacteria is reflected in genomic diversity of Mucoromycotina.</title>
        <authorList>
            <person name="Muszewska A."/>
            <person name="Okrasinska A."/>
            <person name="Steczkiewicz K."/>
            <person name="Drgas O."/>
            <person name="Orlowska M."/>
            <person name="Perlinska-Lenart U."/>
            <person name="Aleksandrzak-Piekarczyk T."/>
            <person name="Szatraj K."/>
            <person name="Zielenkiewicz U."/>
            <person name="Pilsyk S."/>
            <person name="Malc E."/>
            <person name="Mieczkowski P."/>
            <person name="Kruszewska J.S."/>
            <person name="Biernat P."/>
            <person name="Pawlowska J."/>
        </authorList>
    </citation>
    <scope>NUCLEOTIDE SEQUENCE [LARGE SCALE GENOMIC DNA]</scope>
    <source>
        <strain evidence="3 4">CBS 142.35</strain>
    </source>
</reference>
<evidence type="ECO:0000313" key="3">
    <source>
        <dbReference type="EMBL" id="KAG2216793.1"/>
    </source>
</evidence>
<dbReference type="InterPro" id="IPR047655">
    <property type="entry name" value="Transpos_IS630-like"/>
</dbReference>
<dbReference type="Gene3D" id="3.30.420.10">
    <property type="entry name" value="Ribonuclease H-like superfamily/Ribonuclease H"/>
    <property type="match status" value="1"/>
</dbReference>
<dbReference type="PANTHER" id="PTHR46564:SF1">
    <property type="entry name" value="TRANSPOSASE"/>
    <property type="match status" value="1"/>
</dbReference>
<feature type="domain" description="Tc1-like transposase DDE" evidence="2">
    <location>
        <begin position="268"/>
        <end position="410"/>
    </location>
</feature>
<evidence type="ECO:0000313" key="4">
    <source>
        <dbReference type="Proteomes" id="UP000646827"/>
    </source>
</evidence>
<feature type="compositionally biased region" description="Low complexity" evidence="1">
    <location>
        <begin position="62"/>
        <end position="71"/>
    </location>
</feature>
<dbReference type="Pfam" id="PF13358">
    <property type="entry name" value="DDE_3"/>
    <property type="match status" value="1"/>
</dbReference>
<organism evidence="3 4">
    <name type="scientific">Circinella minor</name>
    <dbReference type="NCBI Taxonomy" id="1195481"/>
    <lineage>
        <taxon>Eukaryota</taxon>
        <taxon>Fungi</taxon>
        <taxon>Fungi incertae sedis</taxon>
        <taxon>Mucoromycota</taxon>
        <taxon>Mucoromycotina</taxon>
        <taxon>Mucoromycetes</taxon>
        <taxon>Mucorales</taxon>
        <taxon>Lichtheimiaceae</taxon>
        <taxon>Circinella</taxon>
    </lineage>
</organism>
<feature type="region of interest" description="Disordered" evidence="1">
    <location>
        <begin position="53"/>
        <end position="121"/>
    </location>
</feature>
<accession>A0A8H7RVW9</accession>
<gene>
    <name evidence="3" type="ORF">INT45_013607</name>
</gene>
<dbReference type="PANTHER" id="PTHR46564">
    <property type="entry name" value="TRANSPOSASE"/>
    <property type="match status" value="1"/>
</dbReference>
<sequence length="466" mass="52665">MNLNNANTSDLTRVVVPDEDTDMEATNHEIDAEPSSYQVACFPTDHTHLVQASDGIDNTTTDDSSSSSSSESDSDDEPHLVSILPDTPSLESPVPSHTVKKKKKQVRKPENPRGKYTPHSSDLMKQSLFLKLCGHSNKEISNMLNIPEATIRDHCNWHQNRDGNAEPTRQKRSSSSKITEAGSQFLVQTVTSANTLTLQQLQQQYFKKSDLLLAPSTIYRHLVKKCRITIKHAHPYPQRYTDEVTKDRRVTFIKDYIHSGIADYQKNCVFVDETPINGNMRRNYGWAPVNQAAHVHVPQMYSRPRTMLAAISYTGLIEVCLKINKVGKGGGTKTNDYFAFLNCVMDRLDEKGLKDKGWNIVCDNAPIHTAHYVQSGVQKRGYSLVLLPRYSPFLNPIETFFSKVKLLYRHVEAESQEVENTISGQTANMNDRLKSAMAQVTPNDYVGWVNHAISYFDRCLTREDDL</sequence>
<dbReference type="InterPro" id="IPR009057">
    <property type="entry name" value="Homeodomain-like_sf"/>
</dbReference>
<dbReference type="OrthoDB" id="2428500at2759"/>
<dbReference type="NCBIfam" id="NF033545">
    <property type="entry name" value="transpos_IS630"/>
    <property type="match status" value="1"/>
</dbReference>
<dbReference type="InterPro" id="IPR038717">
    <property type="entry name" value="Tc1-like_DDE_dom"/>
</dbReference>
<dbReference type="Proteomes" id="UP000646827">
    <property type="component" value="Unassembled WGS sequence"/>
</dbReference>
<evidence type="ECO:0000256" key="1">
    <source>
        <dbReference type="SAM" id="MobiDB-lite"/>
    </source>
</evidence>
<comment type="caution">
    <text evidence="3">The sequence shown here is derived from an EMBL/GenBank/DDBJ whole genome shotgun (WGS) entry which is preliminary data.</text>
</comment>
<proteinExistence type="predicted"/>
<dbReference type="EMBL" id="JAEPRB010000359">
    <property type="protein sequence ID" value="KAG2216793.1"/>
    <property type="molecule type" value="Genomic_DNA"/>
</dbReference>
<protein>
    <recommendedName>
        <fullName evidence="2">Tc1-like transposase DDE domain-containing protein</fullName>
    </recommendedName>
</protein>
<dbReference type="GO" id="GO:0003676">
    <property type="term" value="F:nucleic acid binding"/>
    <property type="evidence" value="ECO:0007669"/>
    <property type="project" value="InterPro"/>
</dbReference>
<dbReference type="AlphaFoldDB" id="A0A8H7RVW9"/>
<dbReference type="InterPro" id="IPR036397">
    <property type="entry name" value="RNaseH_sf"/>
</dbReference>
<feature type="region of interest" description="Disordered" evidence="1">
    <location>
        <begin position="159"/>
        <end position="178"/>
    </location>
</feature>